<name>A0A8E2F778_9PEZI</name>
<dbReference type="AlphaFoldDB" id="A0A8E2F778"/>
<dbReference type="OrthoDB" id="5410365at2759"/>
<dbReference type="EMBL" id="KV749094">
    <property type="protein sequence ID" value="OCL11218.1"/>
    <property type="molecule type" value="Genomic_DNA"/>
</dbReference>
<protein>
    <submittedName>
        <fullName evidence="1">Uncharacterized protein</fullName>
    </submittedName>
</protein>
<evidence type="ECO:0000313" key="1">
    <source>
        <dbReference type="EMBL" id="OCL11218.1"/>
    </source>
</evidence>
<reference evidence="1 2" key="1">
    <citation type="journal article" date="2016" name="Nat. Commun.">
        <title>Ectomycorrhizal ecology is imprinted in the genome of the dominant symbiotic fungus Cenococcum geophilum.</title>
        <authorList>
            <consortium name="DOE Joint Genome Institute"/>
            <person name="Peter M."/>
            <person name="Kohler A."/>
            <person name="Ohm R.A."/>
            <person name="Kuo A."/>
            <person name="Krutzmann J."/>
            <person name="Morin E."/>
            <person name="Arend M."/>
            <person name="Barry K.W."/>
            <person name="Binder M."/>
            <person name="Choi C."/>
            <person name="Clum A."/>
            <person name="Copeland A."/>
            <person name="Grisel N."/>
            <person name="Haridas S."/>
            <person name="Kipfer T."/>
            <person name="LaButti K."/>
            <person name="Lindquist E."/>
            <person name="Lipzen A."/>
            <person name="Maire R."/>
            <person name="Meier B."/>
            <person name="Mihaltcheva S."/>
            <person name="Molinier V."/>
            <person name="Murat C."/>
            <person name="Poggeler S."/>
            <person name="Quandt C.A."/>
            <person name="Sperisen C."/>
            <person name="Tritt A."/>
            <person name="Tisserant E."/>
            <person name="Crous P.W."/>
            <person name="Henrissat B."/>
            <person name="Nehls U."/>
            <person name="Egli S."/>
            <person name="Spatafora J.W."/>
            <person name="Grigoriev I.V."/>
            <person name="Martin F.M."/>
        </authorList>
    </citation>
    <scope>NUCLEOTIDE SEQUENCE [LARGE SCALE GENOMIC DNA]</scope>
    <source>
        <strain evidence="1 2">CBS 207.34</strain>
    </source>
</reference>
<sequence length="227" mass="25639">MDSRFILTNAALPRDAVKLATLVPNIRNPHQDVLSKSSLTEGIDFHVHIQQNFKFQLGQSKKSLFQAYLTRLISMSYNESEGYLIDFSASEGRTYELKSPETVFRGLCGDGEVRKWLQDRFRKRRKTYFIVGFRTLIDVTIHQREGCASRISAHATAPANSLEAAVNTNMSSLLDVENCWVPSLGVRGKSDEGDEEVVEASLEDLEEIGQLEKLTTEDGQDEYLYLP</sequence>
<keyword evidence="2" id="KW-1185">Reference proteome</keyword>
<evidence type="ECO:0000313" key="2">
    <source>
        <dbReference type="Proteomes" id="UP000250140"/>
    </source>
</evidence>
<proteinExistence type="predicted"/>
<dbReference type="Proteomes" id="UP000250140">
    <property type="component" value="Unassembled WGS sequence"/>
</dbReference>
<gene>
    <name evidence="1" type="ORF">AOQ84DRAFT_361721</name>
</gene>
<accession>A0A8E2F778</accession>
<organism evidence="1 2">
    <name type="scientific">Glonium stellatum</name>
    <dbReference type="NCBI Taxonomy" id="574774"/>
    <lineage>
        <taxon>Eukaryota</taxon>
        <taxon>Fungi</taxon>
        <taxon>Dikarya</taxon>
        <taxon>Ascomycota</taxon>
        <taxon>Pezizomycotina</taxon>
        <taxon>Dothideomycetes</taxon>
        <taxon>Pleosporomycetidae</taxon>
        <taxon>Gloniales</taxon>
        <taxon>Gloniaceae</taxon>
        <taxon>Glonium</taxon>
    </lineage>
</organism>